<sequence length="1124" mass="125801">MYLIFNDSSFPGYAGPFDADSILQDAKGTAVSAATLADSLGALARGEAHTLIMLHGAYFPCSAWPAIYDFLQRGGNLIAAGGPVFSRPVRWRAANGGHWEAEPETWIYCRQLRLGPFAPVDLTAVAYEEHPEGDSTAMPPEYALVSTRRAHFLPPLLRAMVGRDRLPIDHAVDSFWAPTPQLSETNVHADEEGSAGALDTMLFPLACVHPVWCKDRPSGQRLATPLLVLDQLGGSFRGGRWLIMPWTRRTSSRVQPCRHYLQLIGACYPFVASGSGTLDIRPALGCYRINERPMIQLEWRRPRNDFTRTARGSSERWCVRLTVKAPDKQFKEILDLAVPMDDDDASGSYAYPLPFAVELQGMYTLTAIYYMEHLPATKLHQTGGFITWNDAAASTCDRIRPGRHLFFRRGADSPSAETPWFMFGTTYMDSRVQRHYLHRPNPLRWSRDLQEMRMCGINTIRTGLWWGWRDWGITETADGDIAPPKELMRALDAFVMVICRHRLQLIFNIFAFTPEPAGQHPYLDPKSLAIQERFVAFLARTYAAFPCVHWDLINEPSFGGPNQHWAGRARPHGDEHEASAFATWMQQQYTTLDRVRTRWQLVYPEPASWRHIALPVAADYSDGAGDTQFRRMLRAADFTRASQHWFRQWASRMAAALRHAGCAGMVTVGQDEAALRPLPQYHAPAVDFTSMHPWWNNNDVLWHYLVAKTSGKPAVAEEVGVMLARDLLGRPFRSELHHAALLKRKLYLSLCLGGAIQWLWHTNAYMTSENECQIGMIRADGSQKPELLAYLKFSDLLERVQHRWLDQGVDTSLKPIVPSSPSSPSSSSSTVWLVLLDHQWFARPALTTQATQMAVRVLSRRFGILPQIVTEEAIGQLASACASGDDMASWPASLQPLPQLVIVPGAQLISDAAFTGLLWLTSQRVHVHISGVLEQNEDALPALLRLEHMDVPFTRSHRSSVQPVARYEPVIASYLPAQFPGTSIETVQKSTVPPTDRLLRKGGLSWTGIPVELNEQPEIVAILYAQLLGKSPRKDQGLLVFKRCLRHAHLVVLINESSHPTKYSLSLKMEDEQSPRHLLFSLVVEGDDAGAILIIHDPNNASNENGTFLFGGVRHAKKGCSIDG</sequence>
<keyword evidence="2" id="KW-1185">Reference proteome</keyword>
<dbReference type="OrthoDB" id="5569540at2759"/>
<dbReference type="InterPro" id="IPR017853">
    <property type="entry name" value="GH"/>
</dbReference>
<name>A0A4P9Z610_9FUNG</name>
<dbReference type="AlphaFoldDB" id="A0A4P9Z610"/>
<dbReference type="EMBL" id="KZ989276">
    <property type="protein sequence ID" value="RKP27070.1"/>
    <property type="molecule type" value="Genomic_DNA"/>
</dbReference>
<proteinExistence type="predicted"/>
<keyword evidence="1" id="KW-0378">Hydrolase</keyword>
<accession>A0A4P9Z610</accession>
<evidence type="ECO:0000313" key="1">
    <source>
        <dbReference type="EMBL" id="RKP27070.1"/>
    </source>
</evidence>
<gene>
    <name evidence="1" type="ORF">SYNPS1DRAFT_27265</name>
</gene>
<reference evidence="2" key="1">
    <citation type="journal article" date="2018" name="Nat. Microbiol.">
        <title>Leveraging single-cell genomics to expand the fungal tree of life.</title>
        <authorList>
            <person name="Ahrendt S.R."/>
            <person name="Quandt C.A."/>
            <person name="Ciobanu D."/>
            <person name="Clum A."/>
            <person name="Salamov A."/>
            <person name="Andreopoulos B."/>
            <person name="Cheng J.F."/>
            <person name="Woyke T."/>
            <person name="Pelin A."/>
            <person name="Henrissat B."/>
            <person name="Reynolds N.K."/>
            <person name="Benny G.L."/>
            <person name="Smith M.E."/>
            <person name="James T.Y."/>
            <person name="Grigoriev I.V."/>
        </authorList>
    </citation>
    <scope>NUCLEOTIDE SEQUENCE [LARGE SCALE GENOMIC DNA]</scope>
    <source>
        <strain evidence="2">Benny S71-1</strain>
    </source>
</reference>
<dbReference type="Gene3D" id="3.20.20.80">
    <property type="entry name" value="Glycosidases"/>
    <property type="match status" value="1"/>
</dbReference>
<protein>
    <submittedName>
        <fullName evidence="1">Glycoside hydrolase superfamily</fullName>
    </submittedName>
</protein>
<evidence type="ECO:0000313" key="2">
    <source>
        <dbReference type="Proteomes" id="UP000278143"/>
    </source>
</evidence>
<organism evidence="1 2">
    <name type="scientific">Syncephalis pseudoplumigaleata</name>
    <dbReference type="NCBI Taxonomy" id="1712513"/>
    <lineage>
        <taxon>Eukaryota</taxon>
        <taxon>Fungi</taxon>
        <taxon>Fungi incertae sedis</taxon>
        <taxon>Zoopagomycota</taxon>
        <taxon>Zoopagomycotina</taxon>
        <taxon>Zoopagomycetes</taxon>
        <taxon>Zoopagales</taxon>
        <taxon>Piptocephalidaceae</taxon>
        <taxon>Syncephalis</taxon>
    </lineage>
</organism>
<dbReference type="GO" id="GO:0016787">
    <property type="term" value="F:hydrolase activity"/>
    <property type="evidence" value="ECO:0007669"/>
    <property type="project" value="UniProtKB-KW"/>
</dbReference>
<dbReference type="Proteomes" id="UP000278143">
    <property type="component" value="Unassembled WGS sequence"/>
</dbReference>
<dbReference type="SUPFAM" id="SSF51445">
    <property type="entry name" value="(Trans)glycosidases"/>
    <property type="match status" value="1"/>
</dbReference>